<feature type="compositionally biased region" description="Low complexity" evidence="1">
    <location>
        <begin position="173"/>
        <end position="196"/>
    </location>
</feature>
<dbReference type="EMBL" id="JAUTDP010000020">
    <property type="protein sequence ID" value="KAK3386304.1"/>
    <property type="molecule type" value="Genomic_DNA"/>
</dbReference>
<feature type="region of interest" description="Disordered" evidence="1">
    <location>
        <begin position="151"/>
        <end position="210"/>
    </location>
</feature>
<gene>
    <name evidence="3" type="ORF">B0T20DRAFT_465335</name>
</gene>
<dbReference type="Proteomes" id="UP001281003">
    <property type="component" value="Unassembled WGS sequence"/>
</dbReference>
<comment type="caution">
    <text evidence="3">The sequence shown here is derived from an EMBL/GenBank/DDBJ whole genome shotgun (WGS) entry which is preliminary data.</text>
</comment>
<reference evidence="3" key="1">
    <citation type="journal article" date="2023" name="Mol. Phylogenet. Evol.">
        <title>Genome-scale phylogeny and comparative genomics of the fungal order Sordariales.</title>
        <authorList>
            <person name="Hensen N."/>
            <person name="Bonometti L."/>
            <person name="Westerberg I."/>
            <person name="Brannstrom I.O."/>
            <person name="Guillou S."/>
            <person name="Cros-Aarteil S."/>
            <person name="Calhoun S."/>
            <person name="Haridas S."/>
            <person name="Kuo A."/>
            <person name="Mondo S."/>
            <person name="Pangilinan J."/>
            <person name="Riley R."/>
            <person name="LaButti K."/>
            <person name="Andreopoulos B."/>
            <person name="Lipzen A."/>
            <person name="Chen C."/>
            <person name="Yan M."/>
            <person name="Daum C."/>
            <person name="Ng V."/>
            <person name="Clum A."/>
            <person name="Steindorff A."/>
            <person name="Ohm R.A."/>
            <person name="Martin F."/>
            <person name="Silar P."/>
            <person name="Natvig D.O."/>
            <person name="Lalanne C."/>
            <person name="Gautier V."/>
            <person name="Ament-Velasquez S.L."/>
            <person name="Kruys A."/>
            <person name="Hutchinson M.I."/>
            <person name="Powell A.J."/>
            <person name="Barry K."/>
            <person name="Miller A.N."/>
            <person name="Grigoriev I.V."/>
            <person name="Debuchy R."/>
            <person name="Gladieux P."/>
            <person name="Hiltunen Thoren M."/>
            <person name="Johannesson H."/>
        </authorList>
    </citation>
    <scope>NUCLEOTIDE SEQUENCE</scope>
    <source>
        <strain evidence="3">FGSC 1904</strain>
    </source>
</reference>
<protein>
    <submittedName>
        <fullName evidence="3">Uncharacterized protein</fullName>
    </submittedName>
</protein>
<feature type="transmembrane region" description="Helical" evidence="2">
    <location>
        <begin position="221"/>
        <end position="242"/>
    </location>
</feature>
<name>A0AAE0U0Q4_SORBR</name>
<feature type="region of interest" description="Disordered" evidence="1">
    <location>
        <begin position="336"/>
        <end position="385"/>
    </location>
</feature>
<keyword evidence="2" id="KW-0472">Membrane</keyword>
<keyword evidence="2" id="KW-1133">Transmembrane helix</keyword>
<reference evidence="3" key="2">
    <citation type="submission" date="2023-07" db="EMBL/GenBank/DDBJ databases">
        <authorList>
            <consortium name="Lawrence Berkeley National Laboratory"/>
            <person name="Haridas S."/>
            <person name="Hensen N."/>
            <person name="Bonometti L."/>
            <person name="Westerberg I."/>
            <person name="Brannstrom I.O."/>
            <person name="Guillou S."/>
            <person name="Cros-Aarteil S."/>
            <person name="Calhoun S."/>
            <person name="Kuo A."/>
            <person name="Mondo S."/>
            <person name="Pangilinan J."/>
            <person name="Riley R."/>
            <person name="LaButti K."/>
            <person name="Andreopoulos B."/>
            <person name="Lipzen A."/>
            <person name="Chen C."/>
            <person name="Yanf M."/>
            <person name="Daum C."/>
            <person name="Ng V."/>
            <person name="Clum A."/>
            <person name="Steindorff A."/>
            <person name="Ohm R."/>
            <person name="Martin F."/>
            <person name="Silar P."/>
            <person name="Natvig D."/>
            <person name="Lalanne C."/>
            <person name="Gautier V."/>
            <person name="Ament-velasquez S.L."/>
            <person name="Kruys A."/>
            <person name="Hutchinson M.I."/>
            <person name="Powell A.J."/>
            <person name="Barry K."/>
            <person name="Miller A.N."/>
            <person name="Grigoriev I.V."/>
            <person name="Debuchy R."/>
            <person name="Gladieux P."/>
            <person name="Thoren M.H."/>
            <person name="Johannesson H."/>
        </authorList>
    </citation>
    <scope>NUCLEOTIDE SEQUENCE</scope>
    <source>
        <strain evidence="3">FGSC 1904</strain>
    </source>
</reference>
<feature type="compositionally biased region" description="Pro residues" evidence="1">
    <location>
        <begin position="197"/>
        <end position="208"/>
    </location>
</feature>
<keyword evidence="2" id="KW-0812">Transmembrane</keyword>
<evidence type="ECO:0000313" key="4">
    <source>
        <dbReference type="Proteomes" id="UP001281003"/>
    </source>
</evidence>
<evidence type="ECO:0000313" key="3">
    <source>
        <dbReference type="EMBL" id="KAK3386304.1"/>
    </source>
</evidence>
<feature type="region of interest" description="Disordered" evidence="1">
    <location>
        <begin position="248"/>
        <end position="277"/>
    </location>
</feature>
<proteinExistence type="predicted"/>
<organism evidence="3 4">
    <name type="scientific">Sordaria brevicollis</name>
    <dbReference type="NCBI Taxonomy" id="83679"/>
    <lineage>
        <taxon>Eukaryota</taxon>
        <taxon>Fungi</taxon>
        <taxon>Dikarya</taxon>
        <taxon>Ascomycota</taxon>
        <taxon>Pezizomycotina</taxon>
        <taxon>Sordariomycetes</taxon>
        <taxon>Sordariomycetidae</taxon>
        <taxon>Sordariales</taxon>
        <taxon>Sordariaceae</taxon>
        <taxon>Sordaria</taxon>
    </lineage>
</organism>
<accession>A0AAE0U0Q4</accession>
<feature type="compositionally biased region" description="Polar residues" evidence="1">
    <location>
        <begin position="162"/>
        <end position="172"/>
    </location>
</feature>
<evidence type="ECO:0000256" key="2">
    <source>
        <dbReference type="SAM" id="Phobius"/>
    </source>
</evidence>
<evidence type="ECO:0000256" key="1">
    <source>
        <dbReference type="SAM" id="MobiDB-lite"/>
    </source>
</evidence>
<feature type="compositionally biased region" description="Basic residues" evidence="1">
    <location>
        <begin position="248"/>
        <end position="260"/>
    </location>
</feature>
<sequence length="385" mass="41528">MRFPSSYSGKTKPRQLSRRGDICAEVYPNGGAESKTCAPGRTTCCHRKGQSFPRCVDGGGPSWCCEGTGSRTSFTNQPSACSEPDSVSCTNLARGTKKACCPSKAKCDDRFEASESNVRCQVAFDDLMAVAGVKRRWVVLPSSARSNTVSETGVLTAAGGHSTASSPRNEAGTTSSMSSSTTTPSPTSITPATASSTPPPKTNPPPTAVSPSPFWTSKASIASLTLCIILSVAFLGLLAFSLHRQQQRRQQRHRRRRKKNAQQQQQQQQQKHKTTMTRLSLPRGAYLPERPVYLAVESEDCATNAEAPSHGYHAVAVGGGRHLEPGPGPGYYGVLPIGLAPGPDWEREEEEEEEEEEGEDEEEEEERLAELDNTQMKEVLNGEGP</sequence>
<dbReference type="AlphaFoldDB" id="A0AAE0U0Q4"/>
<keyword evidence="4" id="KW-1185">Reference proteome</keyword>
<feature type="compositionally biased region" description="Acidic residues" evidence="1">
    <location>
        <begin position="346"/>
        <end position="367"/>
    </location>
</feature>